<keyword evidence="1" id="KW-0812">Transmembrane</keyword>
<proteinExistence type="predicted"/>
<evidence type="ECO:0000256" key="1">
    <source>
        <dbReference type="SAM" id="Phobius"/>
    </source>
</evidence>
<sequence length="140" mass="15239">VAQATRNPFLRYPGGTILLLIGLCVAAVLFSRVTVDSEMDDLLSGDQRNLKSYETIRDILGESVPIAVSLDCGEVFTPKGIELIRKVTWALGEIPGASTSYTNIQFGITNVVTQTNVSSLVNAVRPVFTQKFKPLKLELP</sequence>
<keyword evidence="1" id="KW-0472">Membrane</keyword>
<evidence type="ECO:0000313" key="2">
    <source>
        <dbReference type="EMBL" id="SVB85513.1"/>
    </source>
</evidence>
<reference evidence="2" key="1">
    <citation type="submission" date="2018-05" db="EMBL/GenBank/DDBJ databases">
        <authorList>
            <person name="Lanie J.A."/>
            <person name="Ng W.-L."/>
            <person name="Kazmierczak K.M."/>
            <person name="Andrzejewski T.M."/>
            <person name="Davidsen T.M."/>
            <person name="Wayne K.J."/>
            <person name="Tettelin H."/>
            <person name="Glass J.I."/>
            <person name="Rusch D."/>
            <person name="Podicherti R."/>
            <person name="Tsui H.-C.T."/>
            <person name="Winkler M.E."/>
        </authorList>
    </citation>
    <scope>NUCLEOTIDE SEQUENCE</scope>
</reference>
<feature type="non-terminal residue" evidence="2">
    <location>
        <position position="140"/>
    </location>
</feature>
<dbReference type="EMBL" id="UINC01060715">
    <property type="protein sequence ID" value="SVB85513.1"/>
    <property type="molecule type" value="Genomic_DNA"/>
</dbReference>
<accession>A0A382HFL3</accession>
<protein>
    <submittedName>
        <fullName evidence="2">Uncharacterized protein</fullName>
    </submittedName>
</protein>
<keyword evidence="1" id="KW-1133">Transmembrane helix</keyword>
<dbReference type="AlphaFoldDB" id="A0A382HFL3"/>
<organism evidence="2">
    <name type="scientific">marine metagenome</name>
    <dbReference type="NCBI Taxonomy" id="408172"/>
    <lineage>
        <taxon>unclassified sequences</taxon>
        <taxon>metagenomes</taxon>
        <taxon>ecological metagenomes</taxon>
    </lineage>
</organism>
<name>A0A382HFL3_9ZZZZ</name>
<feature type="non-terminal residue" evidence="2">
    <location>
        <position position="1"/>
    </location>
</feature>
<feature type="transmembrane region" description="Helical" evidence="1">
    <location>
        <begin position="12"/>
        <end position="30"/>
    </location>
</feature>
<gene>
    <name evidence="2" type="ORF">METZ01_LOCUS238367</name>
</gene>